<name>A0A9W4HW99_PENOL</name>
<dbReference type="InterPro" id="IPR019380">
    <property type="entry name" value="Casein_kinase_sb_PP28"/>
</dbReference>
<reference evidence="4" key="1">
    <citation type="submission" date="2021-07" db="EMBL/GenBank/DDBJ databases">
        <authorList>
            <person name="Branca A.L. A."/>
        </authorList>
    </citation>
    <scope>NUCLEOTIDE SEQUENCE</scope>
</reference>
<evidence type="ECO:0000256" key="1">
    <source>
        <dbReference type="SAM" id="MobiDB-lite"/>
    </source>
</evidence>
<dbReference type="EMBL" id="CAJVOS010000029">
    <property type="protein sequence ID" value="CAG8141432.1"/>
    <property type="molecule type" value="Genomic_DNA"/>
</dbReference>
<organism evidence="4 5">
    <name type="scientific">Penicillium olsonii</name>
    <dbReference type="NCBI Taxonomy" id="99116"/>
    <lineage>
        <taxon>Eukaryota</taxon>
        <taxon>Fungi</taxon>
        <taxon>Dikarya</taxon>
        <taxon>Ascomycota</taxon>
        <taxon>Pezizomycotina</taxon>
        <taxon>Eurotiomycetes</taxon>
        <taxon>Eurotiomycetidae</taxon>
        <taxon>Eurotiales</taxon>
        <taxon>Aspergillaceae</taxon>
        <taxon>Penicillium</taxon>
    </lineage>
</organism>
<evidence type="ECO:0000259" key="3">
    <source>
        <dbReference type="Pfam" id="PF10252"/>
    </source>
</evidence>
<keyword evidence="2" id="KW-0812">Transmembrane</keyword>
<feature type="compositionally biased region" description="Basic residues" evidence="1">
    <location>
        <begin position="154"/>
        <end position="167"/>
    </location>
</feature>
<feature type="compositionally biased region" description="Basic and acidic residues" evidence="1">
    <location>
        <begin position="90"/>
        <end position="101"/>
    </location>
</feature>
<dbReference type="InterPro" id="IPR039876">
    <property type="entry name" value="HAP28"/>
</dbReference>
<feature type="domain" description="Casein kinase substrate phosphoprotein PP28" evidence="3">
    <location>
        <begin position="191"/>
        <end position="287"/>
    </location>
</feature>
<comment type="caution">
    <text evidence="4">The sequence shown here is derived from an EMBL/GenBank/DDBJ whole genome shotgun (WGS) entry which is preliminary data.</text>
</comment>
<dbReference type="PANTHER" id="PTHR22055">
    <property type="entry name" value="28 KDA HEAT- AND ACID-STABLE PHOSPHOPROTEIN PDGF-ASSOCIATED PROTEIN"/>
    <property type="match status" value="1"/>
</dbReference>
<keyword evidence="2" id="KW-0472">Membrane</keyword>
<feature type="compositionally biased region" description="Basic and acidic residues" evidence="1">
    <location>
        <begin position="224"/>
        <end position="296"/>
    </location>
</feature>
<evidence type="ECO:0000313" key="4">
    <source>
        <dbReference type="EMBL" id="CAG8141432.1"/>
    </source>
</evidence>
<feature type="region of interest" description="Disordered" evidence="1">
    <location>
        <begin position="74"/>
        <end position="296"/>
    </location>
</feature>
<evidence type="ECO:0000313" key="5">
    <source>
        <dbReference type="Proteomes" id="UP001153618"/>
    </source>
</evidence>
<feature type="transmembrane region" description="Helical" evidence="2">
    <location>
        <begin position="32"/>
        <end position="52"/>
    </location>
</feature>
<dbReference type="AlphaFoldDB" id="A0A9W4HW99"/>
<keyword evidence="5" id="KW-1185">Reference proteome</keyword>
<sequence>MINANAVTRSSLSFSLFFFFFFFACERHSTSGLFWLLIFLDLGDIPISLFGLCRYHIAKALIYRLSHFKMAPRGRGGKFSKPSRGGGKHFSRDLAGTDKEGNQMGMWREPQDQIESSGDEDSSDEDSSEESSEDESKPTESSTAAGTREERRAAAKAKKAAAMKKRNQGPAQPGDLPPSDSEESDDGLPANPNHTAKSRSQTQKPAAGSDSEPQSAPAAKKPAAKKDLSQLSRREREAVQAQQARERYQKLHAEGKTDEAKSDLARLAVIREQREAERQRKLAEKEEKDEQAKERAEIALERERKMRLAAAGKLSKKAGGKKK</sequence>
<feature type="compositionally biased region" description="Acidic residues" evidence="1">
    <location>
        <begin position="117"/>
        <end position="133"/>
    </location>
</feature>
<dbReference type="OrthoDB" id="21120at2759"/>
<evidence type="ECO:0000256" key="2">
    <source>
        <dbReference type="SAM" id="Phobius"/>
    </source>
</evidence>
<feature type="transmembrane region" description="Helical" evidence="2">
    <location>
        <begin position="6"/>
        <end position="25"/>
    </location>
</feature>
<protein>
    <recommendedName>
        <fullName evidence="3">Casein kinase substrate phosphoprotein PP28 domain-containing protein</fullName>
    </recommendedName>
</protein>
<keyword evidence="2" id="KW-1133">Transmembrane helix</keyword>
<dbReference type="Pfam" id="PF10252">
    <property type="entry name" value="PP28"/>
    <property type="match status" value="1"/>
</dbReference>
<feature type="compositionally biased region" description="Polar residues" evidence="1">
    <location>
        <begin position="192"/>
        <end position="204"/>
    </location>
</feature>
<gene>
    <name evidence="4" type="ORF">POLS_LOCUS5809</name>
</gene>
<dbReference type="Proteomes" id="UP001153618">
    <property type="component" value="Unassembled WGS sequence"/>
</dbReference>
<accession>A0A9W4HW99</accession>
<proteinExistence type="predicted"/>